<reference evidence="11" key="3">
    <citation type="submission" date="2015-06" db="UniProtKB">
        <authorList>
            <consortium name="EnsemblMetazoa"/>
        </authorList>
    </citation>
    <scope>IDENTIFICATION</scope>
</reference>
<dbReference type="eggNOG" id="KOG1721">
    <property type="taxonomic scope" value="Eukaryota"/>
</dbReference>
<dbReference type="GeneID" id="20203191"/>
<dbReference type="Proteomes" id="UP000015101">
    <property type="component" value="Unassembled WGS sequence"/>
</dbReference>
<dbReference type="AlphaFoldDB" id="T1F2Z2"/>
<dbReference type="PANTHER" id="PTHR24376">
    <property type="entry name" value="ZINC FINGER PROTEIN"/>
    <property type="match status" value="1"/>
</dbReference>
<name>T1F2Z2_HELRO</name>
<dbReference type="EMBL" id="AMQM01003530">
    <property type="status" value="NOT_ANNOTATED_CDS"/>
    <property type="molecule type" value="Genomic_DNA"/>
</dbReference>
<gene>
    <name evidence="11" type="primary">20203191</name>
    <name evidence="10" type="ORF">HELRODRAFT_170381</name>
</gene>
<dbReference type="Gene3D" id="3.30.160.60">
    <property type="entry name" value="Classic Zinc Finger"/>
    <property type="match status" value="2"/>
</dbReference>
<dbReference type="STRING" id="6412.T1F2Z2"/>
<dbReference type="InterPro" id="IPR036236">
    <property type="entry name" value="Znf_C2H2_sf"/>
</dbReference>
<dbReference type="InterPro" id="IPR013087">
    <property type="entry name" value="Znf_C2H2_type"/>
</dbReference>
<evidence type="ECO:0000313" key="10">
    <source>
        <dbReference type="EMBL" id="ESO07822.1"/>
    </source>
</evidence>
<feature type="region of interest" description="Disordered" evidence="8">
    <location>
        <begin position="464"/>
        <end position="503"/>
    </location>
</feature>
<keyword evidence="4 7" id="KW-0863">Zinc-finger</keyword>
<evidence type="ECO:0000256" key="1">
    <source>
        <dbReference type="ARBA" id="ARBA00004123"/>
    </source>
</evidence>
<protein>
    <recommendedName>
        <fullName evidence="9">C2H2-type domain-containing protein</fullName>
    </recommendedName>
</protein>
<evidence type="ECO:0000256" key="2">
    <source>
        <dbReference type="ARBA" id="ARBA00022723"/>
    </source>
</evidence>
<keyword evidence="12" id="KW-1185">Reference proteome</keyword>
<evidence type="ECO:0000256" key="8">
    <source>
        <dbReference type="SAM" id="MobiDB-lite"/>
    </source>
</evidence>
<feature type="compositionally biased region" description="Polar residues" evidence="8">
    <location>
        <begin position="175"/>
        <end position="197"/>
    </location>
</feature>
<dbReference type="PROSITE" id="PS00028">
    <property type="entry name" value="ZINC_FINGER_C2H2_1"/>
    <property type="match status" value="2"/>
</dbReference>
<dbReference type="RefSeq" id="XP_009014433.1">
    <property type="nucleotide sequence ID" value="XM_009016185.1"/>
</dbReference>
<evidence type="ECO:0000256" key="5">
    <source>
        <dbReference type="ARBA" id="ARBA00022833"/>
    </source>
</evidence>
<evidence type="ECO:0000256" key="7">
    <source>
        <dbReference type="PROSITE-ProRule" id="PRU00042"/>
    </source>
</evidence>
<dbReference type="PANTHER" id="PTHR24376:SF235">
    <property type="entry name" value="C2H2-TYPE DOMAIN-CONTAINING PROTEIN"/>
    <property type="match status" value="1"/>
</dbReference>
<dbReference type="Pfam" id="PF00096">
    <property type="entry name" value="zf-C2H2"/>
    <property type="match status" value="1"/>
</dbReference>
<dbReference type="EMBL" id="KB096183">
    <property type="protein sequence ID" value="ESO07822.1"/>
    <property type="molecule type" value="Genomic_DNA"/>
</dbReference>
<evidence type="ECO:0000256" key="3">
    <source>
        <dbReference type="ARBA" id="ARBA00022737"/>
    </source>
</evidence>
<keyword evidence="5" id="KW-0862">Zinc</keyword>
<evidence type="ECO:0000256" key="4">
    <source>
        <dbReference type="ARBA" id="ARBA00022771"/>
    </source>
</evidence>
<dbReference type="KEGG" id="hro:HELRODRAFT_170381"/>
<dbReference type="GO" id="GO:0000981">
    <property type="term" value="F:DNA-binding transcription factor activity, RNA polymerase II-specific"/>
    <property type="evidence" value="ECO:0000318"/>
    <property type="project" value="GO_Central"/>
</dbReference>
<sequence length="515" mass="57753">MVPSLIYSSSTFYTVLGKPINQASQIADPFENTKCLTTGALTEKYTQASPVDRERWSKLLCQTISSLCRNGMMGNDVMKIQGLIGITLCNKEVFLVDIADHFEVEDMDLVDDSQNGSKKSPSKSISRKRKASNPKLMKSPEDYYLDNESRENNEYGYPSTESQENHKRPYPEMWDNTNPNELPLPQTQPQEITDPNSHSYGNQTSYDYHTEFMQIKSENLDSVDQSVLDDAILKETTLSTTPSRKMRAKKEFSQTVATTKHTAELLGYQDFTPASSRPYTCRLCDASFSKRFCLANHIVTVHQVGGKYVCKQCGRQFLQRNRYMLHIEKHSTDGTKLVCPDCGKVFTVRGNYENHLKKCGAALVSVGAAASNNNNNMPNDNSVVLANFISSNNNNNKLSNSSGSNINEISADLTPSYMNSTGHFNANMSNTNSMMYHHQYHHHLQHNNNNNNMNNNNKNIITTNIENEDDDDDDDDNNNASNDNDDQNNDNGPGGGADDDVIKENVLLYDSDLEA</sequence>
<accession>T1F2Z2</accession>
<dbReference type="EnsemblMetazoa" id="HelroT170381">
    <property type="protein sequence ID" value="HelroP170381"/>
    <property type="gene ID" value="HelroG170381"/>
</dbReference>
<dbReference type="OrthoDB" id="8922241at2759"/>
<dbReference type="HOGENOM" id="CLU_529222_0_0_1"/>
<dbReference type="GO" id="GO:0008270">
    <property type="term" value="F:zinc ion binding"/>
    <property type="evidence" value="ECO:0007669"/>
    <property type="project" value="UniProtKB-KW"/>
</dbReference>
<comment type="subcellular location">
    <subcellularLocation>
        <location evidence="1">Nucleus</location>
    </subcellularLocation>
</comment>
<feature type="domain" description="C2H2-type" evidence="9">
    <location>
        <begin position="279"/>
        <end position="302"/>
    </location>
</feature>
<feature type="domain" description="C2H2-type" evidence="9">
    <location>
        <begin position="308"/>
        <end position="335"/>
    </location>
</feature>
<dbReference type="GO" id="GO:0000977">
    <property type="term" value="F:RNA polymerase II transcription regulatory region sequence-specific DNA binding"/>
    <property type="evidence" value="ECO:0000318"/>
    <property type="project" value="GO_Central"/>
</dbReference>
<reference evidence="12" key="1">
    <citation type="submission" date="2012-12" db="EMBL/GenBank/DDBJ databases">
        <authorList>
            <person name="Hellsten U."/>
            <person name="Grimwood J."/>
            <person name="Chapman J.A."/>
            <person name="Shapiro H."/>
            <person name="Aerts A."/>
            <person name="Otillar R.P."/>
            <person name="Terry A.Y."/>
            <person name="Boore J.L."/>
            <person name="Simakov O."/>
            <person name="Marletaz F."/>
            <person name="Cho S.-J."/>
            <person name="Edsinger-Gonzales E."/>
            <person name="Havlak P."/>
            <person name="Kuo D.-H."/>
            <person name="Larsson T."/>
            <person name="Lv J."/>
            <person name="Arendt D."/>
            <person name="Savage R."/>
            <person name="Osoegawa K."/>
            <person name="de Jong P."/>
            <person name="Lindberg D.R."/>
            <person name="Seaver E.C."/>
            <person name="Weisblat D.A."/>
            <person name="Putnam N.H."/>
            <person name="Grigoriev I.V."/>
            <person name="Rokhsar D.S."/>
        </authorList>
    </citation>
    <scope>NUCLEOTIDE SEQUENCE</scope>
</reference>
<dbReference type="CTD" id="20203191"/>
<dbReference type="PROSITE" id="PS50157">
    <property type="entry name" value="ZINC_FINGER_C2H2_2"/>
    <property type="match status" value="2"/>
</dbReference>
<dbReference type="SUPFAM" id="SSF57667">
    <property type="entry name" value="beta-beta-alpha zinc fingers"/>
    <property type="match status" value="1"/>
</dbReference>
<keyword evidence="2" id="KW-0479">Metal-binding</keyword>
<dbReference type="InParanoid" id="T1F2Z2"/>
<dbReference type="GO" id="GO:0006357">
    <property type="term" value="P:regulation of transcription by RNA polymerase II"/>
    <property type="evidence" value="ECO:0000318"/>
    <property type="project" value="GO_Central"/>
</dbReference>
<proteinExistence type="predicted"/>
<keyword evidence="3" id="KW-0677">Repeat</keyword>
<organism evidence="11 12">
    <name type="scientific">Helobdella robusta</name>
    <name type="common">Californian leech</name>
    <dbReference type="NCBI Taxonomy" id="6412"/>
    <lineage>
        <taxon>Eukaryota</taxon>
        <taxon>Metazoa</taxon>
        <taxon>Spiralia</taxon>
        <taxon>Lophotrochozoa</taxon>
        <taxon>Annelida</taxon>
        <taxon>Clitellata</taxon>
        <taxon>Hirudinea</taxon>
        <taxon>Rhynchobdellida</taxon>
        <taxon>Glossiphoniidae</taxon>
        <taxon>Helobdella</taxon>
    </lineage>
</organism>
<keyword evidence="6" id="KW-0539">Nucleus</keyword>
<evidence type="ECO:0000313" key="11">
    <source>
        <dbReference type="EnsemblMetazoa" id="HelroP170381"/>
    </source>
</evidence>
<feature type="compositionally biased region" description="Acidic residues" evidence="8">
    <location>
        <begin position="466"/>
        <end position="488"/>
    </location>
</feature>
<reference evidence="10 12" key="2">
    <citation type="journal article" date="2013" name="Nature">
        <title>Insights into bilaterian evolution from three spiralian genomes.</title>
        <authorList>
            <person name="Simakov O."/>
            <person name="Marletaz F."/>
            <person name="Cho S.J."/>
            <person name="Edsinger-Gonzales E."/>
            <person name="Havlak P."/>
            <person name="Hellsten U."/>
            <person name="Kuo D.H."/>
            <person name="Larsson T."/>
            <person name="Lv J."/>
            <person name="Arendt D."/>
            <person name="Savage R."/>
            <person name="Osoegawa K."/>
            <person name="de Jong P."/>
            <person name="Grimwood J."/>
            <person name="Chapman J.A."/>
            <person name="Shapiro H."/>
            <person name="Aerts A."/>
            <person name="Otillar R.P."/>
            <person name="Terry A.Y."/>
            <person name="Boore J.L."/>
            <person name="Grigoriev I.V."/>
            <person name="Lindberg D.R."/>
            <person name="Seaver E.C."/>
            <person name="Weisblat D.A."/>
            <person name="Putnam N.H."/>
            <person name="Rokhsar D.S."/>
        </authorList>
    </citation>
    <scope>NUCLEOTIDE SEQUENCE</scope>
</reference>
<evidence type="ECO:0000313" key="12">
    <source>
        <dbReference type="Proteomes" id="UP000015101"/>
    </source>
</evidence>
<dbReference type="GO" id="GO:0005634">
    <property type="term" value="C:nucleus"/>
    <property type="evidence" value="ECO:0000318"/>
    <property type="project" value="GO_Central"/>
</dbReference>
<evidence type="ECO:0000259" key="9">
    <source>
        <dbReference type="PROSITE" id="PS50157"/>
    </source>
</evidence>
<dbReference type="SMART" id="SM00355">
    <property type="entry name" value="ZnF_C2H2"/>
    <property type="match status" value="3"/>
</dbReference>
<evidence type="ECO:0000256" key="6">
    <source>
        <dbReference type="ARBA" id="ARBA00023242"/>
    </source>
</evidence>
<feature type="region of interest" description="Disordered" evidence="8">
    <location>
        <begin position="110"/>
        <end position="197"/>
    </location>
</feature>